<evidence type="ECO:0000313" key="2">
    <source>
        <dbReference type="EMBL" id="SBT01487.1"/>
    </source>
</evidence>
<dbReference type="PANTHER" id="PTHR42535">
    <property type="entry name" value="OOKINETE PROTEIN, PUTATIVE-RELATED"/>
    <property type="match status" value="1"/>
</dbReference>
<dbReference type="AlphaFoldDB" id="A0A1A8XC99"/>
<evidence type="ECO:0000313" key="3">
    <source>
        <dbReference type="Proteomes" id="UP000078597"/>
    </source>
</evidence>
<dbReference type="Pfam" id="PF26058">
    <property type="entry name" value="DUF8019"/>
    <property type="match status" value="1"/>
</dbReference>
<dbReference type="Proteomes" id="UP000078597">
    <property type="component" value="Unassembled WGS sequence"/>
</dbReference>
<dbReference type="Pfam" id="PF13385">
    <property type="entry name" value="Laminin_G_3"/>
    <property type="match status" value="1"/>
</dbReference>
<organism evidence="2 3">
    <name type="scientific">Plasmodium malariae</name>
    <dbReference type="NCBI Taxonomy" id="5858"/>
    <lineage>
        <taxon>Eukaryota</taxon>
        <taxon>Sar</taxon>
        <taxon>Alveolata</taxon>
        <taxon>Apicomplexa</taxon>
        <taxon>Aconoidasida</taxon>
        <taxon>Haemosporida</taxon>
        <taxon>Plasmodiidae</taxon>
        <taxon>Plasmodium</taxon>
        <taxon>Plasmodium (Plasmodium)</taxon>
    </lineage>
</organism>
<gene>
    <name evidence="2" type="ORF">PMALA_081980</name>
</gene>
<protein>
    <recommendedName>
        <fullName evidence="1">DUF8019 domain-containing protein</fullName>
    </recommendedName>
</protein>
<dbReference type="Gene3D" id="2.60.120.200">
    <property type="match status" value="1"/>
</dbReference>
<dbReference type="SUPFAM" id="SSF49899">
    <property type="entry name" value="Concanavalin A-like lectins/glucanases"/>
    <property type="match status" value="1"/>
</dbReference>
<dbReference type="EMBL" id="FLQW01007076">
    <property type="protein sequence ID" value="SBT01487.1"/>
    <property type="molecule type" value="Genomic_DNA"/>
</dbReference>
<reference evidence="3" key="1">
    <citation type="submission" date="2016-05" db="EMBL/GenBank/DDBJ databases">
        <authorList>
            <person name="Naeem Raeece"/>
        </authorList>
    </citation>
    <scope>NUCLEOTIDE SEQUENCE [LARGE SCALE GENOMIC DNA]</scope>
</reference>
<dbReference type="VEuPathDB" id="PlasmoDB:PmUG01_03029600"/>
<dbReference type="InterPro" id="IPR013320">
    <property type="entry name" value="ConA-like_dom_sf"/>
</dbReference>
<accession>A0A1A8XC99</accession>
<dbReference type="InterPro" id="IPR058332">
    <property type="entry name" value="DUF8019"/>
</dbReference>
<feature type="domain" description="DUF8019" evidence="1">
    <location>
        <begin position="296"/>
        <end position="372"/>
    </location>
</feature>
<evidence type="ECO:0000259" key="1">
    <source>
        <dbReference type="Pfam" id="PF26058"/>
    </source>
</evidence>
<name>A0A1A8XC99_PLAMA</name>
<dbReference type="PANTHER" id="PTHR42535:SF2">
    <property type="entry name" value="CHROMOSOME UNDETERMINED SCAFFOLD_146, WHOLE GENOME SHOTGUN SEQUENCE"/>
    <property type="match status" value="1"/>
</dbReference>
<proteinExistence type="predicted"/>
<sequence length="377" mass="43284">MILYHQLLQKWNIKRIEVLWFSKKGTHLHIEQEGTKFEKSLFNYLSEISFSESFENLFEKCLQIPNTLCLGGTTTVISPPSVHKGLIAHWTFDDVYALDSSSNNNHMHKLIRPAPSFNGRGHSGAFIGGIHQYMAGFVPAGDALKTVQFTIVFWIYLLERSTNYFRNVISQIDKGEEKIAVLLHPHITKLSVRVTGENNSNEGLSSMGYIPLRRWTNIAIRLNEEEIEIYINGVYDNSVYLKNRVTEKGGDINIGKNKNYSSFNGYLDEIYFYNRSLHKSEIKSFSIPSITGIYDTDFVYVGNYSCNYMTAKSKDLCKENYKLCTLFDLYNGAIHYARVNGILTETANLWTSDDTENSFEKEEKRIALCCKIYDYAD</sequence>